<dbReference type="Pfam" id="PF04082">
    <property type="entry name" value="Fungal_trans"/>
    <property type="match status" value="1"/>
</dbReference>
<dbReference type="InterPro" id="IPR007219">
    <property type="entry name" value="XnlR_reg_dom"/>
</dbReference>
<feature type="region of interest" description="Disordered" evidence="3">
    <location>
        <begin position="1"/>
        <end position="54"/>
    </location>
</feature>
<evidence type="ECO:0000259" key="4">
    <source>
        <dbReference type="SMART" id="SM00906"/>
    </source>
</evidence>
<name>A0ABR2UGA0_9PEZI</name>
<dbReference type="CDD" id="cd12148">
    <property type="entry name" value="fungal_TF_MHR"/>
    <property type="match status" value="1"/>
</dbReference>
<reference evidence="5 6" key="1">
    <citation type="journal article" date="2024" name="J. Plant Pathol.">
        <title>Sequence and assembly of the genome of Seiridium unicorne, isolate CBS 538.82, causal agent of cypress canker disease.</title>
        <authorList>
            <person name="Scali E."/>
            <person name="Rocca G.D."/>
            <person name="Danti R."/>
            <person name="Garbelotto M."/>
            <person name="Barberini S."/>
            <person name="Baroncelli R."/>
            <person name="Emiliani G."/>
        </authorList>
    </citation>
    <scope>NUCLEOTIDE SEQUENCE [LARGE SCALE GENOMIC DNA]</scope>
    <source>
        <strain evidence="5 6">BM-138-508</strain>
    </source>
</reference>
<protein>
    <submittedName>
        <fullName evidence="5">Transcription factor domain-containing protein</fullName>
    </submittedName>
</protein>
<sequence length="601" mass="66133">MAARITSLERSLAKANASIKSGRPVPESCDPNEVFEGSPSTQPCTSTSTDSRSLARKEEGVIQQGSASLYFNEALLSRVVEEEHKAGSSLLTSQTDFPRPLSSPFDACGIISSPYPTQPASLFLPPKPLAVKLWRIFLNNVEACAATKILHIPTDEIKIYSTIDSPTAASFEDLALSHAVYFAATVSIDSTEAPAILGRDATGLLLNLKIGLEQALAQGNFLDCPTVTELQALAIYLSALRVHNRGTGIWILNGLAIRAAQSLGIHRDGEQLGLSPFQSEIRRRLWWHLLGRDGRAGEDCGLESVGGLSPASNVKLPLNIDDGAIHAEMAQLPAAKKGWTAMTFSLVNIELSRTMQRLAVAISKSPPSSSTSNQDAREQIINETRQWVDKQLEHCNPVIPEHRLTIKCSHFLLRKLDFITRLQWSLQLRPDKWHQDVITEENLAEALEILQPRLVGEDDMMKQFAWARKAYPQYHIAMYVLWHLCVEPSGPNTNRAWIAIDNLFSCEMCDAQVRRFGPKSALLEGLRTKAVSIRDRNQGLDQRRNFTVSDAIFSPTLAPGHGGIDGQTLDFIGAEDLWPDWGTLIQTFQCDSGVSPGATQL</sequence>
<dbReference type="PANTHER" id="PTHR31001:SF57">
    <property type="entry name" value="ZN(II)2CYS6 TRANSCRIPTION FACTOR (EUROFUNG)"/>
    <property type="match status" value="1"/>
</dbReference>
<keyword evidence="2" id="KW-0539">Nucleus</keyword>
<organism evidence="5 6">
    <name type="scientific">Seiridium unicorne</name>
    <dbReference type="NCBI Taxonomy" id="138068"/>
    <lineage>
        <taxon>Eukaryota</taxon>
        <taxon>Fungi</taxon>
        <taxon>Dikarya</taxon>
        <taxon>Ascomycota</taxon>
        <taxon>Pezizomycotina</taxon>
        <taxon>Sordariomycetes</taxon>
        <taxon>Xylariomycetidae</taxon>
        <taxon>Amphisphaeriales</taxon>
        <taxon>Sporocadaceae</taxon>
        <taxon>Seiridium</taxon>
    </lineage>
</organism>
<proteinExistence type="predicted"/>
<evidence type="ECO:0000256" key="2">
    <source>
        <dbReference type="ARBA" id="ARBA00023242"/>
    </source>
</evidence>
<evidence type="ECO:0000256" key="3">
    <source>
        <dbReference type="SAM" id="MobiDB-lite"/>
    </source>
</evidence>
<dbReference type="EMBL" id="JARVKF010000436">
    <property type="protein sequence ID" value="KAK9413648.1"/>
    <property type="molecule type" value="Genomic_DNA"/>
</dbReference>
<evidence type="ECO:0000313" key="5">
    <source>
        <dbReference type="EMBL" id="KAK9413648.1"/>
    </source>
</evidence>
<feature type="compositionally biased region" description="Low complexity" evidence="3">
    <location>
        <begin position="38"/>
        <end position="51"/>
    </location>
</feature>
<dbReference type="Proteomes" id="UP001408356">
    <property type="component" value="Unassembled WGS sequence"/>
</dbReference>
<comment type="caution">
    <text evidence="5">The sequence shown here is derived from an EMBL/GenBank/DDBJ whole genome shotgun (WGS) entry which is preliminary data.</text>
</comment>
<keyword evidence="6" id="KW-1185">Reference proteome</keyword>
<evidence type="ECO:0000313" key="6">
    <source>
        <dbReference type="Proteomes" id="UP001408356"/>
    </source>
</evidence>
<feature type="domain" description="Xylanolytic transcriptional activator regulatory" evidence="4">
    <location>
        <begin position="249"/>
        <end position="323"/>
    </location>
</feature>
<dbReference type="SMART" id="SM00906">
    <property type="entry name" value="Fungal_trans"/>
    <property type="match status" value="1"/>
</dbReference>
<accession>A0ABR2UGA0</accession>
<dbReference type="PANTHER" id="PTHR31001">
    <property type="entry name" value="UNCHARACTERIZED TRANSCRIPTIONAL REGULATORY PROTEIN"/>
    <property type="match status" value="1"/>
</dbReference>
<gene>
    <name evidence="5" type="ORF">SUNI508_11729</name>
</gene>
<dbReference type="InterPro" id="IPR050613">
    <property type="entry name" value="Sec_Metabolite_Reg"/>
</dbReference>
<evidence type="ECO:0000256" key="1">
    <source>
        <dbReference type="ARBA" id="ARBA00004123"/>
    </source>
</evidence>
<comment type="subcellular location">
    <subcellularLocation>
        <location evidence="1">Nucleus</location>
    </subcellularLocation>
</comment>